<feature type="transmembrane region" description="Helical" evidence="6">
    <location>
        <begin position="156"/>
        <end position="175"/>
    </location>
</feature>
<keyword evidence="3 6" id="KW-1133">Transmembrane helix</keyword>
<feature type="transmembrane region" description="Helical" evidence="6">
    <location>
        <begin position="75"/>
        <end position="98"/>
    </location>
</feature>
<evidence type="ECO:0000256" key="1">
    <source>
        <dbReference type="ARBA" id="ARBA00004141"/>
    </source>
</evidence>
<dbReference type="GO" id="GO:0004252">
    <property type="term" value="F:serine-type endopeptidase activity"/>
    <property type="evidence" value="ECO:0007669"/>
    <property type="project" value="InterPro"/>
</dbReference>
<proteinExistence type="predicted"/>
<dbReference type="SUPFAM" id="SSF144091">
    <property type="entry name" value="Rhomboid-like"/>
    <property type="match status" value="1"/>
</dbReference>
<keyword evidence="4 6" id="KW-0472">Membrane</keyword>
<dbReference type="RefSeq" id="WP_121249436.1">
    <property type="nucleotide sequence ID" value="NZ_RBIL01000001.1"/>
</dbReference>
<feature type="transmembrane region" description="Helical" evidence="6">
    <location>
        <begin position="215"/>
        <end position="232"/>
    </location>
</feature>
<name>A0A660LB81_9ACTN</name>
<evidence type="ECO:0000256" key="5">
    <source>
        <dbReference type="SAM" id="MobiDB-lite"/>
    </source>
</evidence>
<dbReference type="InterPro" id="IPR022764">
    <property type="entry name" value="Peptidase_S54_rhomboid_dom"/>
</dbReference>
<feature type="transmembrane region" description="Helical" evidence="6">
    <location>
        <begin position="238"/>
        <end position="257"/>
    </location>
</feature>
<dbReference type="EMBL" id="RBIL01000001">
    <property type="protein sequence ID" value="RKQ91666.1"/>
    <property type="molecule type" value="Genomic_DNA"/>
</dbReference>
<evidence type="ECO:0000256" key="2">
    <source>
        <dbReference type="ARBA" id="ARBA00022692"/>
    </source>
</evidence>
<comment type="caution">
    <text evidence="8">The sequence shown here is derived from an EMBL/GenBank/DDBJ whole genome shotgun (WGS) entry which is preliminary data.</text>
</comment>
<dbReference type="OrthoDB" id="5243136at2"/>
<protein>
    <submittedName>
        <fullName evidence="8">Membrane associated rhomboid family serine protease</fullName>
    </submittedName>
</protein>
<dbReference type="Proteomes" id="UP000278962">
    <property type="component" value="Unassembled WGS sequence"/>
</dbReference>
<feature type="transmembrane region" description="Helical" evidence="6">
    <location>
        <begin position="127"/>
        <end position="149"/>
    </location>
</feature>
<evidence type="ECO:0000313" key="8">
    <source>
        <dbReference type="EMBL" id="RKQ91666.1"/>
    </source>
</evidence>
<dbReference type="Gene3D" id="1.20.1540.10">
    <property type="entry name" value="Rhomboid-like"/>
    <property type="match status" value="1"/>
</dbReference>
<comment type="subcellular location">
    <subcellularLocation>
        <location evidence="1">Membrane</location>
        <topology evidence="1">Multi-pass membrane protein</topology>
    </subcellularLocation>
</comment>
<keyword evidence="8" id="KW-0645">Protease</keyword>
<dbReference type="AlphaFoldDB" id="A0A660LB81"/>
<keyword evidence="2 6" id="KW-0812">Transmembrane</keyword>
<evidence type="ECO:0000313" key="9">
    <source>
        <dbReference type="Proteomes" id="UP000278962"/>
    </source>
</evidence>
<evidence type="ECO:0000259" key="7">
    <source>
        <dbReference type="Pfam" id="PF01694"/>
    </source>
</evidence>
<evidence type="ECO:0000256" key="4">
    <source>
        <dbReference type="ARBA" id="ARBA00023136"/>
    </source>
</evidence>
<feature type="region of interest" description="Disordered" evidence="5">
    <location>
        <begin position="41"/>
        <end position="61"/>
    </location>
</feature>
<sequence length="260" mass="27767">MSSGPDLYLVCKSCGAEVSPYITECPYCGTRIQKRAPKLDRGGVPKAQKAKRNRPQLPRLRPGEIPGIRADRRAWAVWLLVLAPLIVTVGIISGLISIGPFTYGQGLDDPWRAFTSLFGYARVNDQLQIVSATGYEFVTVGAIALFGFLLEKRHGWWAVLLVFFVCGAGGAYVAVELADEGIARGANGAALGLLAAWVMRDVLGRRKGREDESDLLGVLAIAAVLVLLPLASSEASGIAGIVGGVVGMVFGVVFARLRER</sequence>
<feature type="transmembrane region" description="Helical" evidence="6">
    <location>
        <begin position="181"/>
        <end position="203"/>
    </location>
</feature>
<dbReference type="GO" id="GO:0016020">
    <property type="term" value="C:membrane"/>
    <property type="evidence" value="ECO:0007669"/>
    <property type="project" value="UniProtKB-SubCell"/>
</dbReference>
<evidence type="ECO:0000256" key="3">
    <source>
        <dbReference type="ARBA" id="ARBA00022989"/>
    </source>
</evidence>
<accession>A0A660LB81</accession>
<gene>
    <name evidence="8" type="ORF">C8N24_1492</name>
</gene>
<reference evidence="8 9" key="1">
    <citation type="submission" date="2018-10" db="EMBL/GenBank/DDBJ databases">
        <title>Genomic Encyclopedia of Archaeal and Bacterial Type Strains, Phase II (KMG-II): from individual species to whole genera.</title>
        <authorList>
            <person name="Goeker M."/>
        </authorList>
    </citation>
    <scope>NUCLEOTIDE SEQUENCE [LARGE SCALE GENOMIC DNA]</scope>
    <source>
        <strain evidence="8 9">DSM 14954</strain>
    </source>
</reference>
<dbReference type="GO" id="GO:0006508">
    <property type="term" value="P:proteolysis"/>
    <property type="evidence" value="ECO:0007669"/>
    <property type="project" value="UniProtKB-KW"/>
</dbReference>
<keyword evidence="8" id="KW-0378">Hydrolase</keyword>
<feature type="domain" description="Peptidase S54 rhomboid" evidence="7">
    <location>
        <begin position="142"/>
        <end position="255"/>
    </location>
</feature>
<organism evidence="8 9">
    <name type="scientific">Solirubrobacter pauli</name>
    <dbReference type="NCBI Taxonomy" id="166793"/>
    <lineage>
        <taxon>Bacteria</taxon>
        <taxon>Bacillati</taxon>
        <taxon>Actinomycetota</taxon>
        <taxon>Thermoleophilia</taxon>
        <taxon>Solirubrobacterales</taxon>
        <taxon>Solirubrobacteraceae</taxon>
        <taxon>Solirubrobacter</taxon>
    </lineage>
</organism>
<evidence type="ECO:0000256" key="6">
    <source>
        <dbReference type="SAM" id="Phobius"/>
    </source>
</evidence>
<keyword evidence="9" id="KW-1185">Reference proteome</keyword>
<dbReference type="Pfam" id="PF01694">
    <property type="entry name" value="Rhomboid"/>
    <property type="match status" value="1"/>
</dbReference>
<dbReference type="InterPro" id="IPR035952">
    <property type="entry name" value="Rhomboid-like_sf"/>
</dbReference>